<dbReference type="SUPFAM" id="SSF53756">
    <property type="entry name" value="UDP-Glycosyltransferase/glycogen phosphorylase"/>
    <property type="match status" value="1"/>
</dbReference>
<sequence>MKLAIFIYSLSGGGAERQTSYILSYCHNHNIDAHLILMNTLIKYEIPKEIPIHYLEQSESDENGTIKALKIPYLAYKYSRLLKKLQITHSVSLLTRPNYINLIAQKLTRHPFKVIVNELAFPSLQYSYPGFQSKFNKTLIKNLFKNADLIISNSEGNAKDLIDNFEVPSRIVSVVHNPIDLKKINAIAPVSDIFEPQNFNIITLGRLDVGKNHKMLIEAIAQLNHPRVRLYIFGVGDMQEPLEDLIKKLDVDQQVFLMGFDPNPYQYLKAADLFMFGSNHEGFPNVLLEAMACQLPILTTNCESGPNEIMELKIIKNDLMITDYGILVPIKNKDLMAKGIQYFLDHKTYAESCKTHGKHRILAFEKNNILKKYLDLIINTK</sequence>
<dbReference type="Gene3D" id="3.40.50.2000">
    <property type="entry name" value="Glycogen Phosphorylase B"/>
    <property type="match status" value="2"/>
</dbReference>
<dbReference type="Pfam" id="PF13439">
    <property type="entry name" value="Glyco_transf_4"/>
    <property type="match status" value="1"/>
</dbReference>
<dbReference type="AlphaFoldDB" id="A0A368ZDK4"/>
<comment type="caution">
    <text evidence="3">The sequence shown here is derived from an EMBL/GenBank/DDBJ whole genome shotgun (WGS) entry which is preliminary data.</text>
</comment>
<dbReference type="InterPro" id="IPR001296">
    <property type="entry name" value="Glyco_trans_1"/>
</dbReference>
<keyword evidence="4" id="KW-1185">Reference proteome</keyword>
<reference evidence="3 4" key="1">
    <citation type="submission" date="2018-07" db="EMBL/GenBank/DDBJ databases">
        <title>Genomic Encyclopedia of Type Strains, Phase III (KMG-III): the genomes of soil and plant-associated and newly described type strains.</title>
        <authorList>
            <person name="Whitman W."/>
        </authorList>
    </citation>
    <scope>NUCLEOTIDE SEQUENCE [LARGE SCALE GENOMIC DNA]</scope>
    <source>
        <strain evidence="3 4">CECT 7958</strain>
    </source>
</reference>
<dbReference type="CDD" id="cd03811">
    <property type="entry name" value="GT4_GT28_WabH-like"/>
    <property type="match status" value="1"/>
</dbReference>
<gene>
    <name evidence="3" type="ORF">DFQ08_104169</name>
</gene>
<proteinExistence type="predicted"/>
<dbReference type="Proteomes" id="UP000253436">
    <property type="component" value="Unassembled WGS sequence"/>
</dbReference>
<dbReference type="InterPro" id="IPR028098">
    <property type="entry name" value="Glyco_trans_4-like_N"/>
</dbReference>
<dbReference type="GO" id="GO:0016757">
    <property type="term" value="F:glycosyltransferase activity"/>
    <property type="evidence" value="ECO:0007669"/>
    <property type="project" value="InterPro"/>
</dbReference>
<keyword evidence="3" id="KW-0808">Transferase</keyword>
<dbReference type="PANTHER" id="PTHR12526">
    <property type="entry name" value="GLYCOSYLTRANSFERASE"/>
    <property type="match status" value="1"/>
</dbReference>
<dbReference type="EMBL" id="QPJO01000004">
    <property type="protein sequence ID" value="RCW90770.1"/>
    <property type="molecule type" value="Genomic_DNA"/>
</dbReference>
<evidence type="ECO:0000313" key="4">
    <source>
        <dbReference type="Proteomes" id="UP000253436"/>
    </source>
</evidence>
<evidence type="ECO:0000313" key="3">
    <source>
        <dbReference type="EMBL" id="RCW90770.1"/>
    </source>
</evidence>
<feature type="domain" description="Glycosyltransferase subfamily 4-like N-terminal" evidence="2">
    <location>
        <begin position="13"/>
        <end position="182"/>
    </location>
</feature>
<evidence type="ECO:0000259" key="2">
    <source>
        <dbReference type="Pfam" id="PF13439"/>
    </source>
</evidence>
<organism evidence="3 4">
    <name type="scientific">Winogradskyella arenosi</name>
    <dbReference type="NCBI Taxonomy" id="533325"/>
    <lineage>
        <taxon>Bacteria</taxon>
        <taxon>Pseudomonadati</taxon>
        <taxon>Bacteroidota</taxon>
        <taxon>Flavobacteriia</taxon>
        <taxon>Flavobacteriales</taxon>
        <taxon>Flavobacteriaceae</taxon>
        <taxon>Winogradskyella</taxon>
    </lineage>
</organism>
<name>A0A368ZDK4_9FLAO</name>
<accession>A0A368ZDK4</accession>
<evidence type="ECO:0000259" key="1">
    <source>
        <dbReference type="Pfam" id="PF00534"/>
    </source>
</evidence>
<dbReference type="Pfam" id="PF00534">
    <property type="entry name" value="Glycos_transf_1"/>
    <property type="match status" value="1"/>
</dbReference>
<protein>
    <submittedName>
        <fullName evidence="3">N-acetylgalactosamine-N, N'-diacetylbacillosaminyl-diphospho-undecaprenol 4-alpha-N-acetylgalactosaminyltransferase</fullName>
    </submittedName>
</protein>
<feature type="domain" description="Glycosyl transferase family 1" evidence="1">
    <location>
        <begin position="199"/>
        <end position="359"/>
    </location>
</feature>
<dbReference type="PANTHER" id="PTHR12526:SF630">
    <property type="entry name" value="GLYCOSYLTRANSFERASE"/>
    <property type="match status" value="1"/>
</dbReference>